<dbReference type="InterPro" id="IPR019587">
    <property type="entry name" value="Polyketide_cyclase/dehydratase"/>
</dbReference>
<evidence type="ECO:0000313" key="1">
    <source>
        <dbReference type="EMBL" id="EFQ82577.1"/>
    </source>
</evidence>
<sequence length="126" mass="13275">MTRTCTASSVAPAETLWALVARPDRWSTWAPHVRGAWGLGSPEVEAGRRGAVRLLGVLPVPARIDAVEPGRSWAWIVGPVHLVHAVEPAPGGCVVSMTLDAPAPVEAAYGPVVALFTRRLAEVAAR</sequence>
<proteinExistence type="predicted"/>
<dbReference type="HOGENOM" id="CLU_135431_0_0_11"/>
<dbReference type="STRING" id="585531.HMPREF0063_11786"/>
<keyword evidence="2" id="KW-1185">Reference proteome</keyword>
<protein>
    <recommendedName>
        <fullName evidence="3">Polyketide cyclase/dehydrase</fullName>
    </recommendedName>
</protein>
<dbReference type="Gene3D" id="3.30.530.20">
    <property type="match status" value="1"/>
</dbReference>
<dbReference type="Pfam" id="PF10604">
    <property type="entry name" value="Polyketide_cyc2"/>
    <property type="match status" value="1"/>
</dbReference>
<dbReference type="Proteomes" id="UP000003111">
    <property type="component" value="Unassembled WGS sequence"/>
</dbReference>
<name>E2SDK0_9ACTN</name>
<comment type="caution">
    <text evidence="1">The sequence shown here is derived from an EMBL/GenBank/DDBJ whole genome shotgun (WGS) entry which is preliminary data.</text>
</comment>
<dbReference type="OrthoDB" id="191189at2"/>
<dbReference type="AlphaFoldDB" id="E2SDK0"/>
<accession>E2SDK0</accession>
<reference evidence="1" key="1">
    <citation type="submission" date="2010-08" db="EMBL/GenBank/DDBJ databases">
        <authorList>
            <person name="Muzny D."/>
            <person name="Qin X."/>
            <person name="Buhay C."/>
            <person name="Dugan-Rocha S."/>
            <person name="Ding Y."/>
            <person name="Chen G."/>
            <person name="Hawes A."/>
            <person name="Holder M."/>
            <person name="Jhangiani S."/>
            <person name="Johnson A."/>
            <person name="Khan Z."/>
            <person name="Li Z."/>
            <person name="Liu W."/>
            <person name="Liu X."/>
            <person name="Perez L."/>
            <person name="Shen H."/>
            <person name="Wang Q."/>
            <person name="Watt J."/>
            <person name="Xi L."/>
            <person name="Xin Y."/>
            <person name="Zhou J."/>
            <person name="Deng J."/>
            <person name="Jiang H."/>
            <person name="Liu Y."/>
            <person name="Qu J."/>
            <person name="Song X.-Z."/>
            <person name="Zhang L."/>
            <person name="Villasana D."/>
            <person name="Johnson A."/>
            <person name="Liu J."/>
            <person name="Liyanage D."/>
            <person name="Lorensuhewa L."/>
            <person name="Robinson T."/>
            <person name="Song A."/>
            <person name="Song B.-B."/>
            <person name="Dinh H."/>
            <person name="Thornton R."/>
            <person name="Coyle M."/>
            <person name="Francisco L."/>
            <person name="Jackson L."/>
            <person name="Javaid M."/>
            <person name="Korchina V."/>
            <person name="Kovar C."/>
            <person name="Mata R."/>
            <person name="Mathew T."/>
            <person name="Ngo R."/>
            <person name="Nguyen L."/>
            <person name="Nguyen N."/>
            <person name="Okwuonu G."/>
            <person name="Ongeri F."/>
            <person name="Pham C."/>
            <person name="Simmons D."/>
            <person name="Wilczek-Boney K."/>
            <person name="Hale W."/>
            <person name="Jakkamsetti A."/>
            <person name="Pham P."/>
            <person name="Ruth R."/>
            <person name="San Lucas F."/>
            <person name="Warren J."/>
            <person name="Zhang J."/>
            <person name="Zhao Z."/>
            <person name="Zhou C."/>
            <person name="Zhu D."/>
            <person name="Lee S."/>
            <person name="Bess C."/>
            <person name="Blankenburg K."/>
            <person name="Forbes L."/>
            <person name="Fu Q."/>
            <person name="Gubbala S."/>
            <person name="Hirani K."/>
            <person name="Jayaseelan J.C."/>
            <person name="Lara F."/>
            <person name="Munidasa M."/>
            <person name="Palculict T."/>
            <person name="Patil S."/>
            <person name="Pu L.-L."/>
            <person name="Saada N."/>
            <person name="Tang L."/>
            <person name="Weissenberger G."/>
            <person name="Zhu Y."/>
            <person name="Hemphill L."/>
            <person name="Shang Y."/>
            <person name="Youmans B."/>
            <person name="Ayvaz T."/>
            <person name="Ross M."/>
            <person name="Santibanez J."/>
            <person name="Aqrawi P."/>
            <person name="Gross S."/>
            <person name="Joshi V."/>
            <person name="Fowler G."/>
            <person name="Nazareth L."/>
            <person name="Reid J."/>
            <person name="Worley K."/>
            <person name="Petrosino J."/>
            <person name="Highlander S."/>
            <person name="Gibbs R."/>
        </authorList>
    </citation>
    <scope>NUCLEOTIDE SEQUENCE [LARGE SCALE GENOMIC DNA]</scope>
    <source>
        <strain evidence="1">DSM 15272</strain>
    </source>
</reference>
<dbReference type="EMBL" id="ACLF03000006">
    <property type="protein sequence ID" value="EFQ82577.1"/>
    <property type="molecule type" value="Genomic_DNA"/>
</dbReference>
<organism evidence="1 2">
    <name type="scientific">Aeromicrobium marinum DSM 15272</name>
    <dbReference type="NCBI Taxonomy" id="585531"/>
    <lineage>
        <taxon>Bacteria</taxon>
        <taxon>Bacillati</taxon>
        <taxon>Actinomycetota</taxon>
        <taxon>Actinomycetes</taxon>
        <taxon>Propionibacteriales</taxon>
        <taxon>Nocardioidaceae</taxon>
        <taxon>Aeromicrobium</taxon>
    </lineage>
</organism>
<dbReference type="InterPro" id="IPR023393">
    <property type="entry name" value="START-like_dom_sf"/>
</dbReference>
<evidence type="ECO:0008006" key="3">
    <source>
        <dbReference type="Google" id="ProtNLM"/>
    </source>
</evidence>
<evidence type="ECO:0000313" key="2">
    <source>
        <dbReference type="Proteomes" id="UP000003111"/>
    </source>
</evidence>
<gene>
    <name evidence="1" type="ORF">HMPREF0063_11786</name>
</gene>
<dbReference type="RefSeq" id="WP_007076878.1">
    <property type="nucleotide sequence ID" value="NZ_CM001024.1"/>
</dbReference>
<dbReference type="SUPFAM" id="SSF55961">
    <property type="entry name" value="Bet v1-like"/>
    <property type="match status" value="1"/>
</dbReference>
<dbReference type="eggNOG" id="ENOG5032YM5">
    <property type="taxonomic scope" value="Bacteria"/>
</dbReference>